<dbReference type="SUPFAM" id="SSF161098">
    <property type="entry name" value="MetI-like"/>
    <property type="match status" value="2"/>
</dbReference>
<name>A0A154LAL8_9PROT</name>
<dbReference type="PANTHER" id="PTHR30183:SF2">
    <property type="entry name" value="IRON UTILIZATION PROTEIN"/>
    <property type="match status" value="1"/>
</dbReference>
<keyword evidence="5 7" id="KW-1133">Transmembrane helix</keyword>
<dbReference type="PANTHER" id="PTHR30183">
    <property type="entry name" value="MOLYBDENUM TRANSPORT SYSTEM PERMEASE PROTEIN MODB"/>
    <property type="match status" value="1"/>
</dbReference>
<feature type="transmembrane region" description="Helical" evidence="7">
    <location>
        <begin position="549"/>
        <end position="571"/>
    </location>
</feature>
<feature type="transmembrane region" description="Helical" evidence="7">
    <location>
        <begin position="221"/>
        <end position="242"/>
    </location>
</feature>
<dbReference type="AlphaFoldDB" id="A0A154LAL8"/>
<dbReference type="InterPro" id="IPR000515">
    <property type="entry name" value="MetI-like"/>
</dbReference>
<dbReference type="InterPro" id="IPR035906">
    <property type="entry name" value="MetI-like_sf"/>
</dbReference>
<keyword evidence="4 7" id="KW-0812">Transmembrane</keyword>
<feature type="domain" description="ABC transmembrane type-1" evidence="8">
    <location>
        <begin position="365"/>
        <end position="571"/>
    </location>
</feature>
<dbReference type="PROSITE" id="PS50928">
    <property type="entry name" value="ABC_TM1"/>
    <property type="match status" value="2"/>
</dbReference>
<feature type="transmembrane region" description="Helical" evidence="7">
    <location>
        <begin position="275"/>
        <end position="293"/>
    </location>
</feature>
<protein>
    <submittedName>
        <fullName evidence="9">Iron ABC transporter permease</fullName>
    </submittedName>
</protein>
<accession>A0A154LAL8</accession>
<feature type="transmembrane region" description="Helical" evidence="7">
    <location>
        <begin position="92"/>
        <end position="113"/>
    </location>
</feature>
<feature type="domain" description="ABC transmembrane type-1" evidence="8">
    <location>
        <begin position="87"/>
        <end position="292"/>
    </location>
</feature>
<dbReference type="RefSeq" id="WP_062949195.1">
    <property type="nucleotide sequence ID" value="NZ_LPVY01000003.1"/>
</dbReference>
<dbReference type="CDD" id="cd06261">
    <property type="entry name" value="TM_PBP2"/>
    <property type="match status" value="2"/>
</dbReference>
<proteinExistence type="inferred from homology"/>
<feature type="transmembrane region" description="Helical" evidence="7">
    <location>
        <begin position="44"/>
        <end position="68"/>
    </location>
</feature>
<feature type="transmembrane region" description="Helical" evidence="7">
    <location>
        <begin position="507"/>
        <end position="529"/>
    </location>
</feature>
<dbReference type="GO" id="GO:0055085">
    <property type="term" value="P:transmembrane transport"/>
    <property type="evidence" value="ECO:0007669"/>
    <property type="project" value="InterPro"/>
</dbReference>
<dbReference type="Proteomes" id="UP000076335">
    <property type="component" value="Unassembled WGS sequence"/>
</dbReference>
<evidence type="ECO:0000256" key="3">
    <source>
        <dbReference type="ARBA" id="ARBA00022475"/>
    </source>
</evidence>
<gene>
    <name evidence="9" type="ORF">AUP42_12400</name>
</gene>
<comment type="similarity">
    <text evidence="7">Belongs to the binding-protein-dependent transport system permease family.</text>
</comment>
<dbReference type="Pfam" id="PF00528">
    <property type="entry name" value="BPD_transp_1"/>
    <property type="match status" value="2"/>
</dbReference>
<evidence type="ECO:0000256" key="5">
    <source>
        <dbReference type="ARBA" id="ARBA00022989"/>
    </source>
</evidence>
<comment type="caution">
    <text evidence="9">The sequence shown here is derived from an EMBL/GenBank/DDBJ whole genome shotgun (WGS) entry which is preliminary data.</text>
</comment>
<evidence type="ECO:0000256" key="6">
    <source>
        <dbReference type="ARBA" id="ARBA00023136"/>
    </source>
</evidence>
<evidence type="ECO:0000259" key="8">
    <source>
        <dbReference type="PROSITE" id="PS50928"/>
    </source>
</evidence>
<feature type="transmembrane region" description="Helical" evidence="7">
    <location>
        <begin position="368"/>
        <end position="390"/>
    </location>
</feature>
<dbReference type="Gene3D" id="1.10.3720.10">
    <property type="entry name" value="MetI-like"/>
    <property type="match status" value="2"/>
</dbReference>
<keyword evidence="6 7" id="KW-0472">Membrane</keyword>
<evidence type="ECO:0000256" key="2">
    <source>
        <dbReference type="ARBA" id="ARBA00022448"/>
    </source>
</evidence>
<feature type="transmembrane region" description="Helical" evidence="7">
    <location>
        <begin position="439"/>
        <end position="460"/>
    </location>
</feature>
<feature type="transmembrane region" description="Helical" evidence="7">
    <location>
        <begin position="125"/>
        <end position="143"/>
    </location>
</feature>
<evidence type="ECO:0000256" key="7">
    <source>
        <dbReference type="RuleBase" id="RU363032"/>
    </source>
</evidence>
<organism evidence="9 10">
    <name type="scientific">Thalassospira lucentensis</name>
    <dbReference type="NCBI Taxonomy" id="168935"/>
    <lineage>
        <taxon>Bacteria</taxon>
        <taxon>Pseudomonadati</taxon>
        <taxon>Pseudomonadota</taxon>
        <taxon>Alphaproteobacteria</taxon>
        <taxon>Rhodospirillales</taxon>
        <taxon>Thalassospiraceae</taxon>
        <taxon>Thalassospira</taxon>
    </lineage>
</organism>
<dbReference type="EMBL" id="LPVY01000003">
    <property type="protein sequence ID" value="KZB68245.1"/>
    <property type="molecule type" value="Genomic_DNA"/>
</dbReference>
<evidence type="ECO:0000256" key="4">
    <source>
        <dbReference type="ARBA" id="ARBA00022692"/>
    </source>
</evidence>
<dbReference type="GO" id="GO:0005886">
    <property type="term" value="C:plasma membrane"/>
    <property type="evidence" value="ECO:0007669"/>
    <property type="project" value="UniProtKB-SubCell"/>
</dbReference>
<feature type="transmembrane region" description="Helical" evidence="7">
    <location>
        <begin position="402"/>
        <end position="427"/>
    </location>
</feature>
<reference evidence="9 10" key="1">
    <citation type="submission" date="2015-12" db="EMBL/GenBank/DDBJ databases">
        <title>Genome sequence of Thalassospira lucentensis MCCC 1A02072.</title>
        <authorList>
            <person name="Lu L."/>
            <person name="Lai Q."/>
            <person name="Shao Z."/>
            <person name="Qian P."/>
        </authorList>
    </citation>
    <scope>NUCLEOTIDE SEQUENCE [LARGE SCALE GENOMIC DNA]</scope>
    <source>
        <strain evidence="9 10">MCCC 1A02072</strain>
    </source>
</reference>
<dbReference type="OrthoDB" id="9790211at2"/>
<evidence type="ECO:0000256" key="1">
    <source>
        <dbReference type="ARBA" id="ARBA00004651"/>
    </source>
</evidence>
<keyword evidence="3" id="KW-1003">Cell membrane</keyword>
<keyword evidence="2 7" id="KW-0813">Transport</keyword>
<sequence>MNNSCQTEDDRDIRPSAVTETLDPLRERSLGTSMRWLPRGQSGLWLAGAFIIALLVATPLIAVVYLALFPTENIWPHLASTMLPRYLKNTGILMLGVGIGVTLIGVSAAWVVTMCRLPGKRFFEWAMLLPMAVPAYIVAYVYTDLLEYAGPLQRLLREIFGWQTARDYWFPDIRTKGGAILVLSLTLYPYVYMLARAAFLAQSVCVLEAARVLGRSAWNSFVTVALPLARPAIVVGVVIALMETLNDFGTIDFFAVHTLTAGIFNVWLGMGNAGGAAQIALTMLAVVIVLIVAERYSRRRQRFHDTTNRFQELPGYELGPVAKFFALAVCILPIVLGFVIPSLVLVYYSVGYFDQSWTADFFEFAGNSLLVSGLATFVAVGCAVFLGYALRLFPQPLLRFCIRMASVGYAVPGAVLAIGVLIPFARFDNAVDAMMRETFGISTGLLLSGTVFAIVFAYAVRFMAVSYGSIEAALGKVRPSMDDAARTLGESPWGTLKRIHFPMVRGGILAAAVLVFVDAMKELPATLILRPFNFETLATHVYQFAKDEMIEQAALGALTIVIVGVVPVIMLSRAISRSRPGHDGASSRH</sequence>
<evidence type="ECO:0000313" key="9">
    <source>
        <dbReference type="EMBL" id="KZB68245.1"/>
    </source>
</evidence>
<evidence type="ECO:0000313" key="10">
    <source>
        <dbReference type="Proteomes" id="UP000076335"/>
    </source>
</evidence>
<dbReference type="FunFam" id="1.10.3720.10:FF:000088">
    <property type="entry name" value="Iron(III) ABC transporter, permease protein"/>
    <property type="match status" value="1"/>
</dbReference>
<comment type="subcellular location">
    <subcellularLocation>
        <location evidence="1 7">Cell membrane</location>
        <topology evidence="1 7">Multi-pass membrane protein</topology>
    </subcellularLocation>
</comment>
<feature type="transmembrane region" description="Helical" evidence="7">
    <location>
        <begin position="324"/>
        <end position="348"/>
    </location>
</feature>